<proteinExistence type="predicted"/>
<name>A0A1A9ZEE5_GLOPL</name>
<accession>A0A1A9ZEE5</accession>
<reference evidence="2" key="2">
    <citation type="submission" date="2020-05" db="UniProtKB">
        <authorList>
            <consortium name="EnsemblMetazoa"/>
        </authorList>
    </citation>
    <scope>IDENTIFICATION</scope>
    <source>
        <strain evidence="2">IAEA</strain>
    </source>
</reference>
<dbReference type="Proteomes" id="UP000092445">
    <property type="component" value="Unassembled WGS sequence"/>
</dbReference>
<dbReference type="AlphaFoldDB" id="A0A1A9ZEE5"/>
<evidence type="ECO:0000256" key="1">
    <source>
        <dbReference type="SAM" id="MobiDB-lite"/>
    </source>
</evidence>
<evidence type="ECO:0000313" key="2">
    <source>
        <dbReference type="EnsemblMetazoa" id="GPAI012128-PA"/>
    </source>
</evidence>
<evidence type="ECO:0000313" key="3">
    <source>
        <dbReference type="Proteomes" id="UP000092445"/>
    </source>
</evidence>
<reference evidence="3" key="1">
    <citation type="submission" date="2014-03" db="EMBL/GenBank/DDBJ databases">
        <authorList>
            <person name="Aksoy S."/>
            <person name="Warren W."/>
            <person name="Wilson R.K."/>
        </authorList>
    </citation>
    <scope>NUCLEOTIDE SEQUENCE [LARGE SCALE GENOMIC DNA]</scope>
    <source>
        <strain evidence="3">IAEA</strain>
    </source>
</reference>
<dbReference type="EnsemblMetazoa" id="GPAI012128-RA">
    <property type="protein sequence ID" value="GPAI012128-PA"/>
    <property type="gene ID" value="GPAI012128"/>
</dbReference>
<keyword evidence="3" id="KW-1185">Reference proteome</keyword>
<protein>
    <submittedName>
        <fullName evidence="2">Uncharacterized protein</fullName>
    </submittedName>
</protein>
<feature type="region of interest" description="Disordered" evidence="1">
    <location>
        <begin position="37"/>
        <end position="64"/>
    </location>
</feature>
<organism evidence="2 3">
    <name type="scientific">Glossina pallidipes</name>
    <name type="common">Tsetse fly</name>
    <dbReference type="NCBI Taxonomy" id="7398"/>
    <lineage>
        <taxon>Eukaryota</taxon>
        <taxon>Metazoa</taxon>
        <taxon>Ecdysozoa</taxon>
        <taxon>Arthropoda</taxon>
        <taxon>Hexapoda</taxon>
        <taxon>Insecta</taxon>
        <taxon>Pterygota</taxon>
        <taxon>Neoptera</taxon>
        <taxon>Endopterygota</taxon>
        <taxon>Diptera</taxon>
        <taxon>Brachycera</taxon>
        <taxon>Muscomorpha</taxon>
        <taxon>Hippoboscoidea</taxon>
        <taxon>Glossinidae</taxon>
        <taxon>Glossina</taxon>
    </lineage>
</organism>
<sequence>MITSLKKNLDRTKPHELRKNSFLLSELLKSLLQVQHKDEHEEDNNEHMFTSHTVGEHIEGEKLI</sequence>
<feature type="compositionally biased region" description="Basic and acidic residues" evidence="1">
    <location>
        <begin position="54"/>
        <end position="64"/>
    </location>
</feature>
<dbReference type="VEuPathDB" id="VectorBase:GPAI012128"/>